<evidence type="ECO:0000313" key="2">
    <source>
        <dbReference type="EMBL" id="MDO5989758.1"/>
    </source>
</evidence>
<dbReference type="InterPro" id="IPR013589">
    <property type="entry name" value="Bac_transglu_N"/>
</dbReference>
<dbReference type="SUPFAM" id="SSF54001">
    <property type="entry name" value="Cysteine proteinases"/>
    <property type="match status" value="1"/>
</dbReference>
<keyword evidence="3" id="KW-1185">Reference proteome</keyword>
<name>A0ABT8X6Y0_9FLAO</name>
<dbReference type="Pfam" id="PF08379">
    <property type="entry name" value="Bact_transglu_N"/>
    <property type="match status" value="1"/>
</dbReference>
<dbReference type="PANTHER" id="PTHR33490">
    <property type="entry name" value="BLR5614 PROTEIN-RELATED"/>
    <property type="match status" value="1"/>
</dbReference>
<reference evidence="2" key="1">
    <citation type="submission" date="2023-07" db="EMBL/GenBank/DDBJ databases">
        <title>Two novel species in the genus Flavivirga.</title>
        <authorList>
            <person name="Kwon K."/>
        </authorList>
    </citation>
    <scope>NUCLEOTIDE SEQUENCE</scope>
    <source>
        <strain evidence="2">KACC 14157</strain>
    </source>
</reference>
<gene>
    <name evidence="2" type="ORF">Q4Q39_20335</name>
</gene>
<dbReference type="InterPro" id="IPR038765">
    <property type="entry name" value="Papain-like_cys_pep_sf"/>
</dbReference>
<evidence type="ECO:0000259" key="1">
    <source>
        <dbReference type="SMART" id="SM00460"/>
    </source>
</evidence>
<dbReference type="Gene3D" id="3.10.620.30">
    <property type="match status" value="1"/>
</dbReference>
<dbReference type="InterPro" id="IPR002931">
    <property type="entry name" value="Transglutaminase-like"/>
</dbReference>
<dbReference type="PANTHER" id="PTHR33490:SF1">
    <property type="entry name" value="SLL1233 PROTEIN"/>
    <property type="match status" value="1"/>
</dbReference>
<dbReference type="EMBL" id="JAUOEM010000011">
    <property type="protein sequence ID" value="MDO5989758.1"/>
    <property type="molecule type" value="Genomic_DNA"/>
</dbReference>
<dbReference type="Proteomes" id="UP001176891">
    <property type="component" value="Unassembled WGS sequence"/>
</dbReference>
<evidence type="ECO:0000313" key="3">
    <source>
        <dbReference type="Proteomes" id="UP001176891"/>
    </source>
</evidence>
<protein>
    <submittedName>
        <fullName evidence="2">Transglutaminase family protein</fullName>
    </submittedName>
</protein>
<proteinExistence type="predicted"/>
<feature type="domain" description="Transglutaminase-like" evidence="1">
    <location>
        <begin position="171"/>
        <end position="235"/>
    </location>
</feature>
<organism evidence="2 3">
    <name type="scientific">Flavivirga amylovorans</name>
    <dbReference type="NCBI Taxonomy" id="870486"/>
    <lineage>
        <taxon>Bacteria</taxon>
        <taxon>Pseudomonadati</taxon>
        <taxon>Bacteroidota</taxon>
        <taxon>Flavobacteriia</taxon>
        <taxon>Flavobacteriales</taxon>
        <taxon>Flavobacteriaceae</taxon>
        <taxon>Flavivirga</taxon>
    </lineage>
</organism>
<dbReference type="Pfam" id="PF01841">
    <property type="entry name" value="Transglut_core"/>
    <property type="match status" value="1"/>
</dbReference>
<comment type="caution">
    <text evidence="2">The sequence shown here is derived from an EMBL/GenBank/DDBJ whole genome shotgun (WGS) entry which is preliminary data.</text>
</comment>
<dbReference type="RefSeq" id="WP_303284441.1">
    <property type="nucleotide sequence ID" value="NZ_BAABCZ010000006.1"/>
</dbReference>
<accession>A0ABT8X6Y0</accession>
<dbReference type="SMART" id="SM00460">
    <property type="entry name" value="TGc"/>
    <property type="match status" value="1"/>
</dbReference>
<sequence length="279" mass="32245">MRLKIIHETKYNFSSEVYLEPHQLRLKPKSTSFCVLDSFDLEIHPNPMATREQIDPENNTIHFVWFQNKTKELIIRTNSLITISEYNPFTFIIFPSQYLQVPFNYTEELKTALFASLRNMDIDQSLKDYSSSVLEKSNNTIDFLTNLTQQIHNDFELCYRHEGYPFDPNKTFNLKKGSCRDLAWMQIHLFRNLGIAARFVSGYYYIKVDKPKYELHAWGELFIPGAGWVGFDPSYGVVTGNAHIALVSSSHFDQTMPVTGTIRGGGNSILNTTLYINEL</sequence>